<keyword evidence="2" id="KW-0328">Glycosyltransferase</keyword>
<evidence type="ECO:0000256" key="4">
    <source>
        <dbReference type="ARBA" id="ARBA00022692"/>
    </source>
</evidence>
<feature type="transmembrane region" description="Helical" evidence="16">
    <location>
        <begin position="334"/>
        <end position="356"/>
    </location>
</feature>
<feature type="transmembrane region" description="Helical" evidence="16">
    <location>
        <begin position="181"/>
        <end position="198"/>
    </location>
</feature>
<dbReference type="GO" id="GO:0008955">
    <property type="term" value="F:peptidoglycan glycosyltransferase activity"/>
    <property type="evidence" value="ECO:0007669"/>
    <property type="project" value="UniProtKB-EC"/>
</dbReference>
<dbReference type="GO" id="GO:0032153">
    <property type="term" value="C:cell division site"/>
    <property type="evidence" value="ECO:0007669"/>
    <property type="project" value="TreeGrafter"/>
</dbReference>
<reference evidence="17 18" key="1">
    <citation type="journal article" date="2010" name="J. Bacteriol.">
        <title>Complete genome sequence of the thermophilic, obligately chemolithoautotrophic hydrogen-oxidizing bacterium Hydrogenobacter thermophilus TK-6.</title>
        <authorList>
            <person name="Arai H."/>
            <person name="Kanbe H."/>
            <person name="Ishii M."/>
            <person name="Igarashi Y."/>
        </authorList>
    </citation>
    <scope>NUCLEOTIDE SEQUENCE [LARGE SCALE GENOMIC DNA]</scope>
    <source>
        <strain evidence="18">DSM 6534 / IAM 12695 / TK-6 [Tokyo]</strain>
    </source>
</reference>
<evidence type="ECO:0000256" key="1">
    <source>
        <dbReference type="ARBA" id="ARBA00004141"/>
    </source>
</evidence>
<name>D3DFC8_HYDTT</name>
<dbReference type="RefSeq" id="WP_012962713.1">
    <property type="nucleotide sequence ID" value="NC_013799.1"/>
</dbReference>
<evidence type="ECO:0000256" key="10">
    <source>
        <dbReference type="ARBA" id="ARBA00033270"/>
    </source>
</evidence>
<feature type="transmembrane region" description="Helical" evidence="16">
    <location>
        <begin position="301"/>
        <end position="322"/>
    </location>
</feature>
<dbReference type="EMBL" id="AP011112">
    <property type="protein sequence ID" value="BAI68530.1"/>
    <property type="molecule type" value="Genomic_DNA"/>
</dbReference>
<dbReference type="TCDB" id="2.A.103.1.5">
    <property type="family name" value="the bacterial murein precursor exporter (mpe) family"/>
</dbReference>
<dbReference type="AlphaFoldDB" id="D3DFC8"/>
<evidence type="ECO:0000256" key="2">
    <source>
        <dbReference type="ARBA" id="ARBA00022676"/>
    </source>
</evidence>
<evidence type="ECO:0000256" key="6">
    <source>
        <dbReference type="ARBA" id="ARBA00022984"/>
    </source>
</evidence>
<protein>
    <recommendedName>
        <fullName evidence="12">Probable peptidoglycan glycosyltransferase FtsW</fullName>
        <ecNumber evidence="14">2.4.99.28</ecNumber>
    </recommendedName>
    <alternativeName>
        <fullName evidence="13">Cell division protein FtsW</fullName>
    </alternativeName>
    <alternativeName>
        <fullName evidence="10">Cell wall polymerase</fullName>
    </alternativeName>
    <alternativeName>
        <fullName evidence="9">Peptidoglycan polymerase</fullName>
    </alternativeName>
</protein>
<feature type="transmembrane region" description="Helical" evidence="16">
    <location>
        <begin position="73"/>
        <end position="90"/>
    </location>
</feature>
<keyword evidence="17" id="KW-0132">Cell division</keyword>
<keyword evidence="4 16" id="KW-0812">Transmembrane</keyword>
<evidence type="ECO:0000256" key="5">
    <source>
        <dbReference type="ARBA" id="ARBA00022960"/>
    </source>
</evidence>
<dbReference type="KEGG" id="hth:HTH_0063"/>
<dbReference type="PANTHER" id="PTHR30474">
    <property type="entry name" value="CELL CYCLE PROTEIN"/>
    <property type="match status" value="1"/>
</dbReference>
<dbReference type="Pfam" id="PF01098">
    <property type="entry name" value="FTSW_RODA_SPOVE"/>
    <property type="match status" value="1"/>
</dbReference>
<dbReference type="PATRIC" id="fig|608538.5.peg.65"/>
<dbReference type="OrthoDB" id="9812661at2"/>
<keyword evidence="5" id="KW-0133">Cell shape</keyword>
<keyword evidence="17" id="KW-0131">Cell cycle</keyword>
<feature type="transmembrane region" description="Helical" evidence="16">
    <location>
        <begin position="102"/>
        <end position="125"/>
    </location>
</feature>
<gene>
    <name evidence="17" type="primary">ftsW</name>
    <name evidence="17" type="ordered locus">HTH_0063</name>
</gene>
<dbReference type="GO" id="GO:0008360">
    <property type="term" value="P:regulation of cell shape"/>
    <property type="evidence" value="ECO:0007669"/>
    <property type="project" value="UniProtKB-KW"/>
</dbReference>
<dbReference type="GO" id="GO:0009252">
    <property type="term" value="P:peptidoglycan biosynthetic process"/>
    <property type="evidence" value="ECO:0007669"/>
    <property type="project" value="UniProtKB-KW"/>
</dbReference>
<keyword evidence="18" id="KW-1185">Reference proteome</keyword>
<dbReference type="PANTHER" id="PTHR30474:SF2">
    <property type="entry name" value="PEPTIDOGLYCAN GLYCOSYLTRANSFERASE FTSW-RELATED"/>
    <property type="match status" value="1"/>
</dbReference>
<dbReference type="eggNOG" id="COG0772">
    <property type="taxonomic scope" value="Bacteria"/>
</dbReference>
<evidence type="ECO:0000256" key="14">
    <source>
        <dbReference type="ARBA" id="ARBA00044770"/>
    </source>
</evidence>
<evidence type="ECO:0000256" key="3">
    <source>
        <dbReference type="ARBA" id="ARBA00022679"/>
    </source>
</evidence>
<evidence type="ECO:0000256" key="8">
    <source>
        <dbReference type="ARBA" id="ARBA00023136"/>
    </source>
</evidence>
<accession>D3DFC8</accession>
<evidence type="ECO:0000256" key="11">
    <source>
        <dbReference type="ARBA" id="ARBA00038053"/>
    </source>
</evidence>
<evidence type="ECO:0000256" key="13">
    <source>
        <dbReference type="ARBA" id="ARBA00041418"/>
    </source>
</evidence>
<evidence type="ECO:0000256" key="12">
    <source>
        <dbReference type="ARBA" id="ARBA00041185"/>
    </source>
</evidence>
<evidence type="ECO:0000313" key="18">
    <source>
        <dbReference type="Proteomes" id="UP000002574"/>
    </source>
</evidence>
<comment type="similarity">
    <text evidence="11">Belongs to the SEDS family. FtsW subfamily.</text>
</comment>
<evidence type="ECO:0000256" key="15">
    <source>
        <dbReference type="ARBA" id="ARBA00049902"/>
    </source>
</evidence>
<evidence type="ECO:0000256" key="7">
    <source>
        <dbReference type="ARBA" id="ARBA00022989"/>
    </source>
</evidence>
<comment type="catalytic activity">
    <reaction evidence="15">
        <text>[GlcNAc-(1-&gt;4)-Mur2Ac(oyl-L-Ala-gamma-D-Glu-L-Lys-D-Ala-D-Ala)](n)-di-trans,octa-cis-undecaprenyl diphosphate + beta-D-GlcNAc-(1-&gt;4)-Mur2Ac(oyl-L-Ala-gamma-D-Glu-L-Lys-D-Ala-D-Ala)-di-trans,octa-cis-undecaprenyl diphosphate = [GlcNAc-(1-&gt;4)-Mur2Ac(oyl-L-Ala-gamma-D-Glu-L-Lys-D-Ala-D-Ala)](n+1)-di-trans,octa-cis-undecaprenyl diphosphate + di-trans,octa-cis-undecaprenyl diphosphate + H(+)</text>
        <dbReference type="Rhea" id="RHEA:23708"/>
        <dbReference type="Rhea" id="RHEA-COMP:9602"/>
        <dbReference type="Rhea" id="RHEA-COMP:9603"/>
        <dbReference type="ChEBI" id="CHEBI:15378"/>
        <dbReference type="ChEBI" id="CHEBI:58405"/>
        <dbReference type="ChEBI" id="CHEBI:60033"/>
        <dbReference type="ChEBI" id="CHEBI:78435"/>
        <dbReference type="EC" id="2.4.99.28"/>
    </reaction>
</comment>
<feature type="transmembrane region" description="Helical" evidence="16">
    <location>
        <begin position="137"/>
        <end position="154"/>
    </location>
</feature>
<keyword evidence="7 16" id="KW-1133">Transmembrane helix</keyword>
<organism evidence="17 18">
    <name type="scientific">Hydrogenobacter thermophilus (strain DSM 6534 / IAM 12695 / TK-6)</name>
    <dbReference type="NCBI Taxonomy" id="608538"/>
    <lineage>
        <taxon>Bacteria</taxon>
        <taxon>Pseudomonadati</taxon>
        <taxon>Aquificota</taxon>
        <taxon>Aquificia</taxon>
        <taxon>Aquificales</taxon>
        <taxon>Aquificaceae</taxon>
        <taxon>Hydrogenobacter</taxon>
    </lineage>
</organism>
<keyword evidence="6" id="KW-0573">Peptidoglycan synthesis</keyword>
<feature type="transmembrane region" description="Helical" evidence="16">
    <location>
        <begin position="268"/>
        <end position="289"/>
    </location>
</feature>
<comment type="subcellular location">
    <subcellularLocation>
        <location evidence="1">Membrane</location>
        <topology evidence="1">Multi-pass membrane protein</topology>
    </subcellularLocation>
</comment>
<proteinExistence type="inferred from homology"/>
<keyword evidence="3" id="KW-0808">Transferase</keyword>
<dbReference type="Proteomes" id="UP000002574">
    <property type="component" value="Chromosome"/>
</dbReference>
<dbReference type="KEGG" id="hte:Hydth_0064"/>
<keyword evidence="8 16" id="KW-0472">Membrane</keyword>
<feature type="transmembrane region" description="Helical" evidence="16">
    <location>
        <begin position="160"/>
        <end position="176"/>
    </location>
</feature>
<dbReference type="GO" id="GO:0015648">
    <property type="term" value="F:lipid-linked peptidoglycan transporter activity"/>
    <property type="evidence" value="ECO:0007669"/>
    <property type="project" value="TreeGrafter"/>
</dbReference>
<dbReference type="GO" id="GO:0005886">
    <property type="term" value="C:plasma membrane"/>
    <property type="evidence" value="ECO:0007669"/>
    <property type="project" value="TreeGrafter"/>
</dbReference>
<dbReference type="STRING" id="608538.HTH_0063"/>
<feature type="transmembrane region" description="Helical" evidence="16">
    <location>
        <begin position="42"/>
        <end position="61"/>
    </location>
</feature>
<sequence length="361" mass="40718">MDRWILYAVVLLFFMGQTAIVSSNTVPYIFERYADFSIYKKPLYQLFTFLAGLFIVNWLFSRLDYRVLKKKKVVYTLVLLSTASLLAVLIKKFVAHKQVDRWLVGTSLQPLEFAKITLIIFIAYYIVEKGSVRQWKYIFWASFIVFLNAFLVSLQPDKGGAIFLLVLCGLMLYVGGIPKKVYLPIIGVFFLFIAYLLTSKSGYVAERFSAWKDPFADPEESGYQIIQSLFGFAHGGMWGVGIGKGIQKMGALPAADTDYAVSLLAEELGFVGMLVLFSLYLLLVGRLFYFTYRVKEPFGKLLLFGIALNFALSFLWNVGMAVNLLPPKGIALPFISYGTSNLLFSMISIGLAQSVIRRGLF</sequence>
<evidence type="ECO:0000256" key="9">
    <source>
        <dbReference type="ARBA" id="ARBA00032370"/>
    </source>
</evidence>
<evidence type="ECO:0000256" key="16">
    <source>
        <dbReference type="SAM" id="Phobius"/>
    </source>
</evidence>
<dbReference type="GO" id="GO:0051301">
    <property type="term" value="P:cell division"/>
    <property type="evidence" value="ECO:0007669"/>
    <property type="project" value="UniProtKB-KW"/>
</dbReference>
<dbReference type="EC" id="2.4.99.28" evidence="14"/>
<dbReference type="InterPro" id="IPR001182">
    <property type="entry name" value="FtsW/RodA"/>
</dbReference>
<evidence type="ECO:0000313" key="17">
    <source>
        <dbReference type="EMBL" id="BAI68530.1"/>
    </source>
</evidence>